<evidence type="ECO:0000256" key="1">
    <source>
        <dbReference type="SAM" id="MobiDB-lite"/>
    </source>
</evidence>
<evidence type="ECO:0000313" key="2">
    <source>
        <dbReference type="EMBL" id="OQM76240.1"/>
    </source>
</evidence>
<dbReference type="AlphaFoldDB" id="A0A1V8RST0"/>
<accession>A0A1V8RST0</accession>
<evidence type="ECO:0000313" key="3">
    <source>
        <dbReference type="Proteomes" id="UP000191905"/>
    </source>
</evidence>
<dbReference type="STRING" id="1873176.BFN67_15205"/>
<feature type="compositionally biased region" description="Basic and acidic residues" evidence="1">
    <location>
        <begin position="34"/>
        <end position="46"/>
    </location>
</feature>
<dbReference type="Proteomes" id="UP000191905">
    <property type="component" value="Unassembled WGS sequence"/>
</dbReference>
<protein>
    <submittedName>
        <fullName evidence="2">Uncharacterized protein</fullName>
    </submittedName>
</protein>
<comment type="caution">
    <text evidence="2">The sequence shown here is derived from an EMBL/GenBank/DDBJ whole genome shotgun (WGS) entry which is preliminary data.</text>
</comment>
<sequence>MSHELDQIGLVDPDLTAHTIGRQDPLPYPTANRHRGDTGKAGSLRDREKLDGLGSARRRLIDINIERLLLFGYGIAYPLIEDL</sequence>
<name>A0A1V8RST0_9HYPH</name>
<gene>
    <name evidence="2" type="ORF">BFN67_15205</name>
</gene>
<feature type="region of interest" description="Disordered" evidence="1">
    <location>
        <begin position="16"/>
        <end position="46"/>
    </location>
</feature>
<reference evidence="2 3" key="1">
    <citation type="journal article" date="2016" name="Int. J. Syst. Evol. Microbiol.">
        <title>Pseudaminobacter manganicus sp. nov., isolated from sludge of a manganese mine.</title>
        <authorList>
            <person name="Li J."/>
            <person name="Huang J."/>
            <person name="Liao S."/>
            <person name="Wang G."/>
        </authorList>
    </citation>
    <scope>NUCLEOTIDE SEQUENCE [LARGE SCALE GENOMIC DNA]</scope>
    <source>
        <strain evidence="2 3">JH-7</strain>
    </source>
</reference>
<organism evidence="2 3">
    <name type="scientific">Manganibacter manganicus</name>
    <dbReference type="NCBI Taxonomy" id="1873176"/>
    <lineage>
        <taxon>Bacteria</taxon>
        <taxon>Pseudomonadati</taxon>
        <taxon>Pseudomonadota</taxon>
        <taxon>Alphaproteobacteria</taxon>
        <taxon>Hyphomicrobiales</taxon>
        <taxon>Phyllobacteriaceae</taxon>
        <taxon>Manganibacter</taxon>
    </lineage>
</organism>
<proteinExistence type="predicted"/>
<keyword evidence="3" id="KW-1185">Reference proteome</keyword>
<dbReference type="EMBL" id="MDET01000009">
    <property type="protein sequence ID" value="OQM76240.1"/>
    <property type="molecule type" value="Genomic_DNA"/>
</dbReference>